<evidence type="ECO:0000313" key="6">
    <source>
        <dbReference type="Proteomes" id="UP000030645"/>
    </source>
</evidence>
<evidence type="ECO:0000256" key="1">
    <source>
        <dbReference type="ARBA" id="ARBA00004329"/>
    </source>
</evidence>
<dbReference type="InterPro" id="IPR001680">
    <property type="entry name" value="WD40_rpt"/>
</dbReference>
<evidence type="ECO:0000259" key="4">
    <source>
        <dbReference type="Pfam" id="PF21034"/>
    </source>
</evidence>
<evidence type="ECO:0000259" key="3">
    <source>
        <dbReference type="Pfam" id="PF12490"/>
    </source>
</evidence>
<dbReference type="STRING" id="981085.W9SGC9"/>
<gene>
    <name evidence="5" type="ORF">L484_011907</name>
</gene>
<dbReference type="EMBL" id="KE345517">
    <property type="protein sequence ID" value="EXC05117.1"/>
    <property type="molecule type" value="Genomic_DNA"/>
</dbReference>
<dbReference type="InterPro" id="IPR045142">
    <property type="entry name" value="BCAS3-like"/>
</dbReference>
<feature type="domain" description="BCAS3 WD40" evidence="4">
    <location>
        <begin position="184"/>
        <end position="480"/>
    </location>
</feature>
<evidence type="ECO:0000313" key="5">
    <source>
        <dbReference type="EMBL" id="EXC05117.1"/>
    </source>
</evidence>
<dbReference type="GO" id="GO:0006914">
    <property type="term" value="P:autophagy"/>
    <property type="evidence" value="ECO:0007669"/>
    <property type="project" value="InterPro"/>
</dbReference>
<dbReference type="AlphaFoldDB" id="W9SGC9"/>
<organism evidence="5 6">
    <name type="scientific">Morus notabilis</name>
    <dbReference type="NCBI Taxonomy" id="981085"/>
    <lineage>
        <taxon>Eukaryota</taxon>
        <taxon>Viridiplantae</taxon>
        <taxon>Streptophyta</taxon>
        <taxon>Embryophyta</taxon>
        <taxon>Tracheophyta</taxon>
        <taxon>Spermatophyta</taxon>
        <taxon>Magnoliopsida</taxon>
        <taxon>eudicotyledons</taxon>
        <taxon>Gunneridae</taxon>
        <taxon>Pentapetalae</taxon>
        <taxon>rosids</taxon>
        <taxon>fabids</taxon>
        <taxon>Rosales</taxon>
        <taxon>Moraceae</taxon>
        <taxon>Moreae</taxon>
        <taxon>Morus</taxon>
    </lineage>
</organism>
<dbReference type="GO" id="GO:0042594">
    <property type="term" value="P:response to starvation"/>
    <property type="evidence" value="ECO:0007669"/>
    <property type="project" value="TreeGrafter"/>
</dbReference>
<comment type="subcellular location">
    <subcellularLocation>
        <location evidence="1">Preautophagosomal structure</location>
    </subcellularLocation>
</comment>
<dbReference type="PANTHER" id="PTHR13268">
    <property type="entry name" value="BREAST CARCINOMA AMPLIFIED SEQUENCE 3"/>
    <property type="match status" value="1"/>
</dbReference>
<dbReference type="InterPro" id="IPR015943">
    <property type="entry name" value="WD40/YVTN_repeat-like_dom_sf"/>
</dbReference>
<dbReference type="InterPro" id="IPR036322">
    <property type="entry name" value="WD40_repeat_dom_sf"/>
</dbReference>
<dbReference type="SUPFAM" id="SSF50978">
    <property type="entry name" value="WD40 repeat-like"/>
    <property type="match status" value="1"/>
</dbReference>
<dbReference type="OrthoDB" id="25778at2759"/>
<proteinExistence type="predicted"/>
<dbReference type="InterPro" id="IPR022175">
    <property type="entry name" value="BCAS3_dom"/>
</dbReference>
<accession>W9SGC9</accession>
<dbReference type="InterPro" id="IPR048382">
    <property type="entry name" value="BCAS3_WD40"/>
</dbReference>
<evidence type="ECO:0000256" key="2">
    <source>
        <dbReference type="SAM" id="MobiDB-lite"/>
    </source>
</evidence>
<feature type="domain" description="BCAS3" evidence="3">
    <location>
        <begin position="619"/>
        <end position="760"/>
    </location>
</feature>
<dbReference type="eggNOG" id="KOG2109">
    <property type="taxonomic scope" value="Eukaryota"/>
</dbReference>
<protein>
    <submittedName>
        <fullName evidence="5">Breast carcinoma-amplified sequence 3</fullName>
    </submittedName>
</protein>
<name>W9SGC9_9ROSA</name>
<dbReference type="Pfam" id="PF21034">
    <property type="entry name" value="BCAS3_WD40"/>
    <property type="match status" value="1"/>
</dbReference>
<dbReference type="Pfam" id="PF12490">
    <property type="entry name" value="BCAS3"/>
    <property type="match status" value="1"/>
</dbReference>
<dbReference type="GO" id="GO:0000407">
    <property type="term" value="C:phagophore assembly site"/>
    <property type="evidence" value="ECO:0007669"/>
    <property type="project" value="UniProtKB-SubCell"/>
</dbReference>
<keyword evidence="6" id="KW-1185">Reference proteome</keyword>
<dbReference type="KEGG" id="mnt:21395145"/>
<reference evidence="6" key="1">
    <citation type="submission" date="2013-01" db="EMBL/GenBank/DDBJ databases">
        <title>Draft Genome Sequence of a Mulberry Tree, Morus notabilis C.K. Schneid.</title>
        <authorList>
            <person name="He N."/>
            <person name="Zhao S."/>
        </authorList>
    </citation>
    <scope>NUCLEOTIDE SEQUENCE</scope>
</reference>
<dbReference type="SMART" id="SM00320">
    <property type="entry name" value="WD40"/>
    <property type="match status" value="2"/>
</dbReference>
<dbReference type="Gene3D" id="2.130.10.10">
    <property type="entry name" value="YVTN repeat-like/Quinoprotein amine dehydrogenase"/>
    <property type="match status" value="1"/>
</dbReference>
<dbReference type="Proteomes" id="UP000030645">
    <property type="component" value="Unassembled WGS sequence"/>
</dbReference>
<sequence length="890" mass="95927">MRSDGGSKHHQGGVPRPGRTNGFIPSSFRAISSYLRIVSSGASTVARSAASVASSIVERDDDASQDQVNWAGFDKLEGKEGITRRVLLLGYRSGFQVWDVEEADNVRGLVSRHGGPVSFMQMLPKLIASKSSEDKFADTRPLLVVCADGNLSVGNNMQDGVPTPHNAAIPNGHDSRNGGFVPTAVFFYSLRTQSYVYNIKFRSVVYCVRCSPRVVAISLATQIHCINATTLERDYTILTNPIVTGCPTSGGISCGPLAVGPRWLAYSGSPVVVSNSGRVSPQHMTSSASFSGFPSNGSLVAHYAKESSKQIAAGIVTLGDMGYKKLSRYCSELLPDSNNSHQLGSPSWKGNGTVNGHLAEADSVGVVIVKDIVSKAVIAQFRAHKSSISALSFDPSGTLLVTASVQGHNINVFKIMPGFAGSSSASDTGSSCIHLYRLQRGFTNAVIQDISFSDDSNWIMISSSRGTNHLFALNPLGGSVILPAVDTGKNNGLVATTKSAIHWLPNSNLQLPNQQSLCAAGVPVTLSAVSRIKNGNNSWRGTVTGAAAAAAGRVTSLSGAVASSFHNCKGKASNLDCSPSKAKYHLLVFSPSGCMIQYALRISTSLDTVTAVSGLNAAYESGQECDARLLVEAIQKWNICQKQNRREREDNMDIYGDNGSSDSNKIYPEGAKKGNSIKGPGTKEKITPEENHHLYIAEAELHMHEPRNPVWARPGICFQSMVMEGVNMDRDIASGGEVEIERIPTRTIEARSKDLVPVFDYVQTTKYQKTRNHALDNSINGRFLHQRSGVFENGRISCKSSSGSLDSLTDCGAASTDLYNGVDKMRRYGLETPADTMHFVNTYDSSKTTTQLETVNDRESLRKEPQLKFVNNNIEGLKMENHFEDEDEID</sequence>
<dbReference type="PANTHER" id="PTHR13268:SF7">
    <property type="entry name" value="AUTOPHAGY-RELATED PROTEIN 18F"/>
    <property type="match status" value="1"/>
</dbReference>
<feature type="region of interest" description="Disordered" evidence="2">
    <location>
        <begin position="1"/>
        <end position="21"/>
    </location>
</feature>
<feature type="region of interest" description="Disordered" evidence="2">
    <location>
        <begin position="651"/>
        <end position="686"/>
    </location>
</feature>